<proteinExistence type="predicted"/>
<dbReference type="Proteomes" id="UP000824596">
    <property type="component" value="Unassembled WGS sequence"/>
</dbReference>
<dbReference type="GeneID" id="68359332"/>
<evidence type="ECO:0000313" key="3">
    <source>
        <dbReference type="Proteomes" id="UP000824596"/>
    </source>
</evidence>
<accession>A0A9P8SDE5</accession>
<feature type="region of interest" description="Disordered" evidence="1">
    <location>
        <begin position="288"/>
        <end position="311"/>
    </location>
</feature>
<reference evidence="2" key="1">
    <citation type="submission" date="2021-09" db="EMBL/GenBank/DDBJ databases">
        <title>A high-quality genome of the endoparasitic fungus Hirsutella rhossiliensis with a comparison of Hirsutella genomes reveals transposable elements contributing to genome size variation.</title>
        <authorList>
            <person name="Lin R."/>
            <person name="Jiao Y."/>
            <person name="Sun X."/>
            <person name="Ling J."/>
            <person name="Xie B."/>
            <person name="Cheng X."/>
        </authorList>
    </citation>
    <scope>NUCLEOTIDE SEQUENCE</scope>
    <source>
        <strain evidence="2">HR02</strain>
    </source>
</reference>
<evidence type="ECO:0000256" key="1">
    <source>
        <dbReference type="SAM" id="MobiDB-lite"/>
    </source>
</evidence>
<keyword evidence="3" id="KW-1185">Reference proteome</keyword>
<feature type="region of interest" description="Disordered" evidence="1">
    <location>
        <begin position="191"/>
        <end position="213"/>
    </location>
</feature>
<feature type="compositionally biased region" description="Acidic residues" evidence="1">
    <location>
        <begin position="97"/>
        <end position="120"/>
    </location>
</feature>
<dbReference type="RefSeq" id="XP_044716029.1">
    <property type="nucleotide sequence ID" value="XM_044868674.1"/>
</dbReference>
<dbReference type="EMBL" id="JAIZPD010000015">
    <property type="protein sequence ID" value="KAH0958516.1"/>
    <property type="molecule type" value="Genomic_DNA"/>
</dbReference>
<gene>
    <name evidence="2" type="ORF">HRG_10203</name>
</gene>
<evidence type="ECO:0008006" key="4">
    <source>
        <dbReference type="Google" id="ProtNLM"/>
    </source>
</evidence>
<organism evidence="2 3">
    <name type="scientific">Hirsutella rhossiliensis</name>
    <dbReference type="NCBI Taxonomy" id="111463"/>
    <lineage>
        <taxon>Eukaryota</taxon>
        <taxon>Fungi</taxon>
        <taxon>Dikarya</taxon>
        <taxon>Ascomycota</taxon>
        <taxon>Pezizomycotina</taxon>
        <taxon>Sordariomycetes</taxon>
        <taxon>Hypocreomycetidae</taxon>
        <taxon>Hypocreales</taxon>
        <taxon>Ophiocordycipitaceae</taxon>
        <taxon>Hirsutella</taxon>
    </lineage>
</organism>
<dbReference type="AlphaFoldDB" id="A0A9P8SDE5"/>
<feature type="region of interest" description="Disordered" evidence="1">
    <location>
        <begin position="97"/>
        <end position="125"/>
    </location>
</feature>
<evidence type="ECO:0000313" key="2">
    <source>
        <dbReference type="EMBL" id="KAH0958516.1"/>
    </source>
</evidence>
<dbReference type="OrthoDB" id="5017987at2759"/>
<sequence>MERARKMRIAAKLPHDLWKETVEAACYLKNRTPRNPKLWMTPLELFTKKKEPDHNQHATLQATFFDGKLEQPPLLANIDELVENVSIPEDQQVNQEILDEESESEEEDLFEEESDEEEAQDQEKANEELLLTPPPSEDEFQAVLSVFLPVATPEGWEKSALINPSVSTPKKKRKIRNMLHGTFNAGRIFKPKTQRPHKKNLPEPPETQKQLERHPYKEEFIKAQKDHLASHEEMGSFLEVPWKRAAGKQILGCKWVFIYKTDKHGILQKCKARLVVCGNQQERGPSYPGYDLSRDVVQGPNGDFGRIRPRA</sequence>
<comment type="caution">
    <text evidence="2">The sequence shown here is derived from an EMBL/GenBank/DDBJ whole genome shotgun (WGS) entry which is preliminary data.</text>
</comment>
<name>A0A9P8SDE5_9HYPO</name>
<protein>
    <recommendedName>
        <fullName evidence="4">Reverse transcriptase Ty1/copia-type domain-containing protein</fullName>
    </recommendedName>
</protein>